<dbReference type="AlphaFoldDB" id="A0A8K0MNK9"/>
<feature type="region of interest" description="Disordered" evidence="1">
    <location>
        <begin position="1"/>
        <end position="29"/>
    </location>
</feature>
<dbReference type="EMBL" id="VOIH02000002">
    <property type="protein sequence ID" value="KAF3452524.1"/>
    <property type="molecule type" value="Genomic_DNA"/>
</dbReference>
<proteinExistence type="predicted"/>
<evidence type="ECO:0000313" key="2">
    <source>
        <dbReference type="EMBL" id="KAF3452524.1"/>
    </source>
</evidence>
<evidence type="ECO:0000256" key="1">
    <source>
        <dbReference type="SAM" id="MobiDB-lite"/>
    </source>
</evidence>
<name>A0A8K0MNK9_9ROSA</name>
<dbReference type="Proteomes" id="UP000796880">
    <property type="component" value="Unassembled WGS sequence"/>
</dbReference>
<dbReference type="OrthoDB" id="1158627at2759"/>
<gene>
    <name evidence="2" type="ORF">FNV43_RR02957</name>
</gene>
<accession>A0A8K0MNK9</accession>
<comment type="caution">
    <text evidence="2">The sequence shown here is derived from an EMBL/GenBank/DDBJ whole genome shotgun (WGS) entry which is preliminary data.</text>
</comment>
<protein>
    <submittedName>
        <fullName evidence="2">Uncharacterized protein</fullName>
    </submittedName>
</protein>
<keyword evidence="3" id="KW-1185">Reference proteome</keyword>
<evidence type="ECO:0000313" key="3">
    <source>
        <dbReference type="Proteomes" id="UP000796880"/>
    </source>
</evidence>
<organism evidence="2 3">
    <name type="scientific">Rhamnella rubrinervis</name>
    <dbReference type="NCBI Taxonomy" id="2594499"/>
    <lineage>
        <taxon>Eukaryota</taxon>
        <taxon>Viridiplantae</taxon>
        <taxon>Streptophyta</taxon>
        <taxon>Embryophyta</taxon>
        <taxon>Tracheophyta</taxon>
        <taxon>Spermatophyta</taxon>
        <taxon>Magnoliopsida</taxon>
        <taxon>eudicotyledons</taxon>
        <taxon>Gunneridae</taxon>
        <taxon>Pentapetalae</taxon>
        <taxon>rosids</taxon>
        <taxon>fabids</taxon>
        <taxon>Rosales</taxon>
        <taxon>Rhamnaceae</taxon>
        <taxon>rhamnoid group</taxon>
        <taxon>Rhamneae</taxon>
        <taxon>Rhamnella</taxon>
    </lineage>
</organism>
<sequence>MDDQKSLSSSMDDQQTLPSSVEEQQAFSQSGDAQQIFYSSLDDQQEHVFQQYDESWFDLADPCGREFELPNVSNSMNLDCCDISNNMLISTFQGLDIPSVLDNTFVLESPVSTRNRLAALPTIEMAPSVTNTVSVVDQQRDIYWFGPDICILPNVATPSNASQMGSSSLEPKISISMKSQQVTPTHAPLPNGCGSEVTKHAFGPSSLQVSQTSSYIVPNNGHMSSHTKARKTGRIFPSPKHASENNSIEAGCFLEATDKEIDVNKFSNKAKGKLLITSAGEYAVEKLSFSDELVKEGCYNSHKRAWEGTLPPNNVTENKTTSLCKVQRTETALLIIKKESSEYP</sequence>
<feature type="region of interest" description="Disordered" evidence="1">
    <location>
        <begin position="218"/>
        <end position="243"/>
    </location>
</feature>
<reference evidence="2" key="1">
    <citation type="submission" date="2020-03" db="EMBL/GenBank/DDBJ databases">
        <title>A high-quality chromosome-level genome assembly of a woody plant with both climbing and erect habits, Rhamnella rubrinervis.</title>
        <authorList>
            <person name="Lu Z."/>
            <person name="Yang Y."/>
            <person name="Zhu X."/>
            <person name="Sun Y."/>
        </authorList>
    </citation>
    <scope>NUCLEOTIDE SEQUENCE</scope>
    <source>
        <strain evidence="2">BYM</strain>
        <tissue evidence="2">Leaf</tissue>
    </source>
</reference>